<feature type="region of interest" description="Disordered" evidence="1">
    <location>
        <begin position="1"/>
        <end position="21"/>
    </location>
</feature>
<feature type="transmembrane region" description="Helical" evidence="2">
    <location>
        <begin position="47"/>
        <end position="65"/>
    </location>
</feature>
<proteinExistence type="predicted"/>
<feature type="transmembrane region" description="Helical" evidence="2">
    <location>
        <begin position="115"/>
        <end position="135"/>
    </location>
</feature>
<evidence type="ECO:0000256" key="2">
    <source>
        <dbReference type="SAM" id="Phobius"/>
    </source>
</evidence>
<keyword evidence="4" id="KW-1185">Reference proteome</keyword>
<keyword evidence="2" id="KW-1133">Transmembrane helix</keyword>
<comment type="caution">
    <text evidence="3">The sequence shown here is derived from an EMBL/GenBank/DDBJ whole genome shotgun (WGS) entry which is preliminary data.</text>
</comment>
<dbReference type="EMBL" id="JBHLVZ010000113">
    <property type="protein sequence ID" value="MFC0389436.1"/>
    <property type="molecule type" value="Genomic_DNA"/>
</dbReference>
<dbReference type="RefSeq" id="WP_377056806.1">
    <property type="nucleotide sequence ID" value="NZ_JBHLVZ010000113.1"/>
</dbReference>
<evidence type="ECO:0000256" key="1">
    <source>
        <dbReference type="SAM" id="MobiDB-lite"/>
    </source>
</evidence>
<dbReference type="NCBIfam" id="NF040894">
    <property type="entry name" value="puhB_PGC"/>
    <property type="match status" value="1"/>
</dbReference>
<feature type="transmembrane region" description="Helical" evidence="2">
    <location>
        <begin position="77"/>
        <end position="103"/>
    </location>
</feature>
<reference evidence="3 4" key="1">
    <citation type="submission" date="2024-09" db="EMBL/GenBank/DDBJ databases">
        <authorList>
            <person name="Sun Q."/>
            <person name="Mori K."/>
        </authorList>
    </citation>
    <scope>NUCLEOTIDE SEQUENCE [LARGE SCALE GENOMIC DNA]</scope>
    <source>
        <strain evidence="3 4">CCM 7468</strain>
    </source>
</reference>
<keyword evidence="2" id="KW-0472">Membrane</keyword>
<organism evidence="3 4">
    <name type="scientific">Muricoccus vinaceus</name>
    <dbReference type="NCBI Taxonomy" id="424704"/>
    <lineage>
        <taxon>Bacteria</taxon>
        <taxon>Pseudomonadati</taxon>
        <taxon>Pseudomonadota</taxon>
        <taxon>Alphaproteobacteria</taxon>
        <taxon>Acetobacterales</taxon>
        <taxon>Roseomonadaceae</taxon>
        <taxon>Muricoccus</taxon>
    </lineage>
</organism>
<protein>
    <submittedName>
        <fullName evidence="3">Photosynthetic complex putative assembly protein PuhB</fullName>
    </submittedName>
</protein>
<keyword evidence="2" id="KW-0812">Transmembrane</keyword>
<sequence>MRPAAIRPEVREHEGEPIPGLPEALPPGETILWQGAPDWRLLARRAFHLRGLAAYFAVLAAFRAGTTLSEGAGIVSAFGGGSLTLLIGAAPIAILAAVAVLSARSTLYTLTDRRLVMRVGIALPMTLNIPFDVVASAGAKIQPNGAGDIMLSVLPPHRISWVALWPHARPWRFARPEPMLRSVPDARAAATLLSRALAAQAAQPVPSLAAAGATKAGSAGPAVAAA</sequence>
<evidence type="ECO:0000313" key="3">
    <source>
        <dbReference type="EMBL" id="MFC0389436.1"/>
    </source>
</evidence>
<dbReference type="Proteomes" id="UP001589789">
    <property type="component" value="Unassembled WGS sequence"/>
</dbReference>
<accession>A0ABV6J0P5</accession>
<name>A0ABV6J0P5_9PROT</name>
<gene>
    <name evidence="3" type="primary">puhB</name>
    <name evidence="3" type="ORF">ACFFIC_28395</name>
</gene>
<evidence type="ECO:0000313" key="4">
    <source>
        <dbReference type="Proteomes" id="UP001589789"/>
    </source>
</evidence>
<dbReference type="InterPro" id="IPR054839">
    <property type="entry name" value="puhB_PGC"/>
</dbReference>